<evidence type="ECO:0000313" key="6">
    <source>
        <dbReference type="Proteomes" id="UP000000844"/>
    </source>
</evidence>
<feature type="domain" description="Glycosyl hydrolase family 13 catalytic" evidence="4">
    <location>
        <begin position="220"/>
        <end position="601"/>
    </location>
</feature>
<dbReference type="SMART" id="SM00642">
    <property type="entry name" value="Aamy"/>
    <property type="match status" value="1"/>
</dbReference>
<evidence type="ECO:0000313" key="5">
    <source>
        <dbReference type="EMBL" id="ADD42974.1"/>
    </source>
</evidence>
<evidence type="ECO:0000259" key="4">
    <source>
        <dbReference type="SMART" id="SM00642"/>
    </source>
</evidence>
<gene>
    <name evidence="5" type="ordered locus">Snas_3307</name>
</gene>
<dbReference type="AlphaFoldDB" id="D3PUG1"/>
<proteinExistence type="inferred from homology"/>
<dbReference type="EMBL" id="CP001778">
    <property type="protein sequence ID" value="ADD42974.1"/>
    <property type="molecule type" value="Genomic_DNA"/>
</dbReference>
<dbReference type="SUPFAM" id="SSF51445">
    <property type="entry name" value="(Trans)glycosidases"/>
    <property type="match status" value="1"/>
</dbReference>
<dbReference type="Pfam" id="PF00128">
    <property type="entry name" value="Alpha-amylase"/>
    <property type="match status" value="1"/>
</dbReference>
<dbReference type="InterPro" id="IPR006047">
    <property type="entry name" value="GH13_cat_dom"/>
</dbReference>
<dbReference type="PANTHER" id="PTHR10357">
    <property type="entry name" value="ALPHA-AMYLASE FAMILY MEMBER"/>
    <property type="match status" value="1"/>
</dbReference>
<dbReference type="HOGENOM" id="CLU_006462_0_1_11"/>
<dbReference type="Gene3D" id="3.20.20.80">
    <property type="entry name" value="Glycosidases"/>
    <property type="match status" value="1"/>
</dbReference>
<dbReference type="InterPro" id="IPR045857">
    <property type="entry name" value="O16G_dom_2"/>
</dbReference>
<evidence type="ECO:0000256" key="2">
    <source>
        <dbReference type="ARBA" id="ARBA00022801"/>
    </source>
</evidence>
<dbReference type="Proteomes" id="UP000000844">
    <property type="component" value="Chromosome"/>
</dbReference>
<dbReference type="InterPro" id="IPR023198">
    <property type="entry name" value="PGP-like_dom2"/>
</dbReference>
<organism evidence="5 6">
    <name type="scientific">Stackebrandtia nassauensis (strain DSM 44728 / CIP 108903 / NRRL B-16338 / NBRC 102104 / LLR-40K-21)</name>
    <dbReference type="NCBI Taxonomy" id="446470"/>
    <lineage>
        <taxon>Bacteria</taxon>
        <taxon>Bacillati</taxon>
        <taxon>Actinomycetota</taxon>
        <taxon>Actinomycetes</taxon>
        <taxon>Glycomycetales</taxon>
        <taxon>Glycomycetaceae</taxon>
        <taxon>Stackebrandtia</taxon>
    </lineage>
</organism>
<dbReference type="InterPro" id="IPR017853">
    <property type="entry name" value="GH"/>
</dbReference>
<dbReference type="eggNOG" id="COG0366">
    <property type="taxonomic scope" value="Bacteria"/>
</dbReference>
<dbReference type="RefSeq" id="WP_013018545.1">
    <property type="nucleotide sequence ID" value="NC_013947.1"/>
</dbReference>
<dbReference type="Gene3D" id="3.40.50.1000">
    <property type="entry name" value="HAD superfamily/HAD-like"/>
    <property type="match status" value="1"/>
</dbReference>
<dbReference type="InterPro" id="IPR006439">
    <property type="entry name" value="HAD-SF_hydro_IA"/>
</dbReference>
<sequence length="735" mass="80652">MLFLDKVAAILLDMDGTLVDSDAAVERAWRSWSAEYGVDPEQAVESVHGPTAEATVRRLCPQLSDAQVAVAADRQMALQYEDLSDVVATPGASELLSLAERLGLPWGVVTSADRKLAHARLAAAGITPPVLVTLDDVRHGKPDPEGYLSAAAKLGVDPATCLVVEDSLPGLEAGRRAGAHTASLRGLPADLELTDLNQLAWLLARSRKTRDWWTDTVGYQVYLPSFHDTDGDGWGDLPGVTRRLDHLVELGVDVVWLTPFFVSPMRDHGYDIADYLRVAPAFGGGDALDELLRQAHRRGLRVMGDLVVNHTSDQHPWFRDAEATLDSPYRDYYIWRDPAPDGGPPNNWLSHFGGPAWTRSPATGQYYLHLFSPQQPDLNWHNPKVADEIDAVLDHWFTRGLDGFRIDTAAYLVKHPELPDNPVLPDGTLSPVNGATLAWRGQDHRYDIHQPSVHTIHERWRRVADRHDGFLVGEIYELDPHALADYVADERLHSAFWFGLLESDWDPGRVNDMIISAASASPRLSWAQGNHDRARAATRYGGGPVGRRRSLAMHALMAFLPGTMWIYQGEELGLPNGTVPDGHGADPLALSQPDQGRDVARTPMPWDDGLGLGFTTGTPWLPLGGRRPADTVAAQRPDPTSHLSALRRLLSARRVLLTDVDEPAITPAPAGRLTGYRRGHLRVLANLTDEPVPVPMPTGTTVFDTDDPTVTMTHRRPCPASLAAQQAIVLVDEPQ</sequence>
<dbReference type="SUPFAM" id="SSF56784">
    <property type="entry name" value="HAD-like"/>
    <property type="match status" value="1"/>
</dbReference>
<keyword evidence="3" id="KW-0326">Glycosidase</keyword>
<dbReference type="InterPro" id="IPR036412">
    <property type="entry name" value="HAD-like_sf"/>
</dbReference>
<dbReference type="eggNOG" id="COG0637">
    <property type="taxonomic scope" value="Bacteria"/>
</dbReference>
<dbReference type="PANTHER" id="PTHR10357:SF179">
    <property type="entry name" value="NEUTRAL AND BASIC AMINO ACID TRANSPORT PROTEIN RBAT"/>
    <property type="match status" value="1"/>
</dbReference>
<reference evidence="5 6" key="1">
    <citation type="journal article" date="2009" name="Stand. Genomic Sci.">
        <title>Complete genome sequence of Stackebrandtia nassauensis type strain (LLR-40K-21).</title>
        <authorList>
            <person name="Munk C."/>
            <person name="Lapidus A."/>
            <person name="Copeland A."/>
            <person name="Jando M."/>
            <person name="Mayilraj S."/>
            <person name="Glavina Del Rio T."/>
            <person name="Nolan M."/>
            <person name="Chen F."/>
            <person name="Lucas S."/>
            <person name="Tice H."/>
            <person name="Cheng J.F."/>
            <person name="Han C."/>
            <person name="Detter J.C."/>
            <person name="Bruce D."/>
            <person name="Goodwin L."/>
            <person name="Chain P."/>
            <person name="Pitluck S."/>
            <person name="Goker M."/>
            <person name="Ovchinikova G."/>
            <person name="Pati A."/>
            <person name="Ivanova N."/>
            <person name="Mavromatis K."/>
            <person name="Chen A."/>
            <person name="Palaniappan K."/>
            <person name="Land M."/>
            <person name="Hauser L."/>
            <person name="Chang Y.J."/>
            <person name="Jeffries C.D."/>
            <person name="Bristow J."/>
            <person name="Eisen J.A."/>
            <person name="Markowitz V."/>
            <person name="Hugenholtz P."/>
            <person name="Kyrpides N.C."/>
            <person name="Klenk H.P."/>
        </authorList>
    </citation>
    <scope>NUCLEOTIDE SEQUENCE [LARGE SCALE GENOMIC DNA]</scope>
    <source>
        <strain evidence="6">DSM 44728 / CIP 108903 / NRRL B-16338 / NBRC 102104 / LLR-40K-21</strain>
    </source>
</reference>
<dbReference type="FunFam" id="3.90.400.10:FF:000002">
    <property type="entry name" value="Sucrose isomerase"/>
    <property type="match status" value="1"/>
</dbReference>
<keyword evidence="6" id="KW-1185">Reference proteome</keyword>
<keyword evidence="2 5" id="KW-0378">Hydrolase</keyword>
<dbReference type="CAZy" id="GH13">
    <property type="family name" value="Glycoside Hydrolase Family 13"/>
</dbReference>
<dbReference type="SFLD" id="SFLDG01129">
    <property type="entry name" value="C1.5:_HAD__Beta-PGM__Phosphata"/>
    <property type="match status" value="1"/>
</dbReference>
<dbReference type="Gene3D" id="1.10.150.240">
    <property type="entry name" value="Putative phosphatase, domain 2"/>
    <property type="match status" value="1"/>
</dbReference>
<dbReference type="KEGG" id="sna:Snas_3307"/>
<dbReference type="GO" id="GO:0004556">
    <property type="term" value="F:alpha-amylase activity"/>
    <property type="evidence" value="ECO:0007669"/>
    <property type="project" value="TreeGrafter"/>
</dbReference>
<comment type="similarity">
    <text evidence="1">Belongs to the glycosyl hydrolase 13 family.</text>
</comment>
<dbReference type="Pfam" id="PF00702">
    <property type="entry name" value="Hydrolase"/>
    <property type="match status" value="1"/>
</dbReference>
<name>D3PUG1_STANL</name>
<dbReference type="STRING" id="446470.Snas_3307"/>
<dbReference type="GO" id="GO:0009313">
    <property type="term" value="P:oligosaccharide catabolic process"/>
    <property type="evidence" value="ECO:0007669"/>
    <property type="project" value="TreeGrafter"/>
</dbReference>
<evidence type="ECO:0000256" key="3">
    <source>
        <dbReference type="ARBA" id="ARBA00023295"/>
    </source>
</evidence>
<dbReference type="NCBIfam" id="TIGR01509">
    <property type="entry name" value="HAD-SF-IA-v3"/>
    <property type="match status" value="1"/>
</dbReference>
<dbReference type="InterPro" id="IPR023214">
    <property type="entry name" value="HAD_sf"/>
</dbReference>
<dbReference type="SFLD" id="SFLDS00003">
    <property type="entry name" value="Haloacid_Dehalogenase"/>
    <property type="match status" value="1"/>
</dbReference>
<protein>
    <submittedName>
        <fullName evidence="5">HAD-superfamily hydrolase, subfamily IA, variant 3</fullName>
    </submittedName>
</protein>
<evidence type="ECO:0000256" key="1">
    <source>
        <dbReference type="ARBA" id="ARBA00008061"/>
    </source>
</evidence>
<dbReference type="Gene3D" id="3.90.400.10">
    <property type="entry name" value="Oligo-1,6-glucosidase, Domain 2"/>
    <property type="match status" value="1"/>
</dbReference>
<accession>D3PUG1</accession>